<gene>
    <name evidence="2" type="ORF">DES47_102737</name>
</gene>
<dbReference type="AlphaFoldDB" id="A0A4R6QT18"/>
<protein>
    <submittedName>
        <fullName evidence="2">Uncharacterized protein DUF955</fullName>
    </submittedName>
</protein>
<sequence length="212" mass="23769">MSRINAEVVERKAQQVLRNAGALTIPVDLDKVLQNLNVRLHDEEMDAETAGVLIVKGEERHVLVNKDHPHNRRRFTIAHELGHLVLHDDETNGDASGQRMYIDRQIRVYQRVGEASSAVYQQEGSQTTVQQEREANAFAACLLMPTHHVIRAALERDLFDEISVASLARNFEVSEQAMSIRLQQLQLMTVDIGLQAQAADTPTPPSQHPMAV</sequence>
<dbReference type="OrthoDB" id="9794834at2"/>
<dbReference type="InterPro" id="IPR052345">
    <property type="entry name" value="Rad_response_metalloprotease"/>
</dbReference>
<organism evidence="2 3">
    <name type="scientific">Roseateles toxinivorans</name>
    <dbReference type="NCBI Taxonomy" id="270368"/>
    <lineage>
        <taxon>Bacteria</taxon>
        <taxon>Pseudomonadati</taxon>
        <taxon>Pseudomonadota</taxon>
        <taxon>Betaproteobacteria</taxon>
        <taxon>Burkholderiales</taxon>
        <taxon>Sphaerotilaceae</taxon>
        <taxon>Roseateles</taxon>
    </lineage>
</organism>
<dbReference type="InParanoid" id="A0A4R6QT18"/>
<comment type="caution">
    <text evidence="2">The sequence shown here is derived from an EMBL/GenBank/DDBJ whole genome shotgun (WGS) entry which is preliminary data.</text>
</comment>
<dbReference type="Proteomes" id="UP000295361">
    <property type="component" value="Unassembled WGS sequence"/>
</dbReference>
<evidence type="ECO:0000259" key="1">
    <source>
        <dbReference type="Pfam" id="PF06114"/>
    </source>
</evidence>
<keyword evidence="3" id="KW-1185">Reference proteome</keyword>
<dbReference type="PANTHER" id="PTHR43236:SF2">
    <property type="entry name" value="BLL0069 PROTEIN"/>
    <property type="match status" value="1"/>
</dbReference>
<dbReference type="EMBL" id="SNXS01000002">
    <property type="protein sequence ID" value="TDP72991.1"/>
    <property type="molecule type" value="Genomic_DNA"/>
</dbReference>
<dbReference type="InterPro" id="IPR010359">
    <property type="entry name" value="IrrE_HExxH"/>
</dbReference>
<proteinExistence type="predicted"/>
<accession>A0A4R6QT18</accession>
<dbReference type="PANTHER" id="PTHR43236">
    <property type="entry name" value="ANTITOXIN HIGA1"/>
    <property type="match status" value="1"/>
</dbReference>
<reference evidence="2 3" key="1">
    <citation type="submission" date="2019-03" db="EMBL/GenBank/DDBJ databases">
        <title>Genomic Encyclopedia of Type Strains, Phase IV (KMG-IV): sequencing the most valuable type-strain genomes for metagenomic binning, comparative biology and taxonomic classification.</title>
        <authorList>
            <person name="Goeker M."/>
        </authorList>
    </citation>
    <scope>NUCLEOTIDE SEQUENCE [LARGE SCALE GENOMIC DNA]</scope>
    <source>
        <strain evidence="2 3">DSM 16998</strain>
    </source>
</reference>
<name>A0A4R6QT18_9BURK</name>
<dbReference type="Gene3D" id="1.10.10.2910">
    <property type="match status" value="1"/>
</dbReference>
<dbReference type="Pfam" id="PF06114">
    <property type="entry name" value="Peptidase_M78"/>
    <property type="match status" value="2"/>
</dbReference>
<dbReference type="RefSeq" id="WP_133700409.1">
    <property type="nucleotide sequence ID" value="NZ_SNXS01000002.1"/>
</dbReference>
<feature type="domain" description="IrrE N-terminal-like" evidence="1">
    <location>
        <begin position="125"/>
        <end position="182"/>
    </location>
</feature>
<feature type="domain" description="IrrE N-terminal-like" evidence="1">
    <location>
        <begin position="37"/>
        <end position="91"/>
    </location>
</feature>
<evidence type="ECO:0000313" key="2">
    <source>
        <dbReference type="EMBL" id="TDP72991.1"/>
    </source>
</evidence>
<evidence type="ECO:0000313" key="3">
    <source>
        <dbReference type="Proteomes" id="UP000295361"/>
    </source>
</evidence>